<evidence type="ECO:0000313" key="7">
    <source>
        <dbReference type="Proteomes" id="UP000001514"/>
    </source>
</evidence>
<dbReference type="InterPro" id="IPR012132">
    <property type="entry name" value="GMC_OxRdtase"/>
</dbReference>
<comment type="similarity">
    <text evidence="1">Belongs to the GMC oxidoreductase family.</text>
</comment>
<dbReference type="PANTHER" id="PTHR45968">
    <property type="entry name" value="OSJNBA0019K04.7 PROTEIN"/>
    <property type="match status" value="1"/>
</dbReference>
<evidence type="ECO:0000256" key="2">
    <source>
        <dbReference type="ARBA" id="ARBA00022729"/>
    </source>
</evidence>
<dbReference type="Gramene" id="EFJ16026">
    <property type="protein sequence ID" value="EFJ16026"/>
    <property type="gene ID" value="SELMODRAFT_52668"/>
</dbReference>
<feature type="non-terminal residue" evidence="6">
    <location>
        <position position="493"/>
    </location>
</feature>
<protein>
    <recommendedName>
        <fullName evidence="5">Glucose-methanol-choline oxidoreductase N-terminal domain-containing protein</fullName>
    </recommendedName>
</protein>
<comment type="cofactor">
    <cofactor evidence="3">
        <name>FAD</name>
        <dbReference type="ChEBI" id="CHEBI:57692"/>
    </cofactor>
</comment>
<feature type="binding site" evidence="3">
    <location>
        <position position="202"/>
    </location>
    <ligand>
        <name>FAD</name>
        <dbReference type="ChEBI" id="CHEBI:57692"/>
    </ligand>
</feature>
<feature type="binding site" evidence="3">
    <location>
        <position position="86"/>
    </location>
    <ligand>
        <name>FAD</name>
        <dbReference type="ChEBI" id="CHEBI:57692"/>
    </ligand>
</feature>
<dbReference type="Gene3D" id="3.50.50.60">
    <property type="entry name" value="FAD/NAD(P)-binding domain"/>
    <property type="match status" value="1"/>
</dbReference>
<feature type="disulfide bond" evidence="4">
    <location>
        <begin position="368"/>
        <end position="422"/>
    </location>
</feature>
<dbReference type="HOGENOM" id="CLU_026750_0_0_1"/>
<dbReference type="KEGG" id="smo:SELMODRAFT_52668"/>
<evidence type="ECO:0000313" key="6">
    <source>
        <dbReference type="EMBL" id="EFJ16026.1"/>
    </source>
</evidence>
<evidence type="ECO:0000256" key="1">
    <source>
        <dbReference type="ARBA" id="ARBA00010790"/>
    </source>
</evidence>
<dbReference type="InterPro" id="IPR051871">
    <property type="entry name" value="GMC_Oxidoreductase-Related"/>
</dbReference>
<evidence type="ECO:0000256" key="3">
    <source>
        <dbReference type="PIRSR" id="PIRSR000137-2"/>
    </source>
</evidence>
<feature type="binding site" evidence="3">
    <location>
        <begin position="470"/>
        <end position="471"/>
    </location>
    <ligand>
        <name>FAD</name>
        <dbReference type="ChEBI" id="CHEBI:57692"/>
    </ligand>
</feature>
<keyword evidence="3" id="KW-0285">Flavoprotein</keyword>
<dbReference type="PIRSF" id="PIRSF000137">
    <property type="entry name" value="Alcohol_oxidase"/>
    <property type="match status" value="1"/>
</dbReference>
<dbReference type="InterPro" id="IPR036188">
    <property type="entry name" value="FAD/NAD-bd_sf"/>
</dbReference>
<dbReference type="OMA" id="LATIWHI"/>
<keyword evidence="7" id="KW-1185">Reference proteome</keyword>
<dbReference type="Pfam" id="PF00732">
    <property type="entry name" value="GMC_oxred_N"/>
    <property type="match status" value="1"/>
</dbReference>
<keyword evidence="2" id="KW-0732">Signal</keyword>
<dbReference type="SUPFAM" id="SSF51905">
    <property type="entry name" value="FAD/NAD(P)-binding domain"/>
    <property type="match status" value="1"/>
</dbReference>
<dbReference type="GO" id="GO:0016614">
    <property type="term" value="F:oxidoreductase activity, acting on CH-OH group of donors"/>
    <property type="evidence" value="ECO:0007669"/>
    <property type="project" value="InterPro"/>
</dbReference>
<dbReference type="eggNOG" id="KOG1238">
    <property type="taxonomic scope" value="Eukaryota"/>
</dbReference>
<evidence type="ECO:0000256" key="4">
    <source>
        <dbReference type="PIRSR" id="PIRSR000137-3"/>
    </source>
</evidence>
<dbReference type="InterPro" id="IPR007867">
    <property type="entry name" value="GMC_OxRtase_C"/>
</dbReference>
<dbReference type="Gene3D" id="3.30.410.40">
    <property type="match status" value="1"/>
</dbReference>
<dbReference type="SUPFAM" id="SSF54373">
    <property type="entry name" value="FAD-linked reductases, C-terminal domain"/>
    <property type="match status" value="1"/>
</dbReference>
<accession>D8SHM0</accession>
<organism evidence="7">
    <name type="scientific">Selaginella moellendorffii</name>
    <name type="common">Spikemoss</name>
    <dbReference type="NCBI Taxonomy" id="88036"/>
    <lineage>
        <taxon>Eukaryota</taxon>
        <taxon>Viridiplantae</taxon>
        <taxon>Streptophyta</taxon>
        <taxon>Embryophyta</taxon>
        <taxon>Tracheophyta</taxon>
        <taxon>Lycopodiopsida</taxon>
        <taxon>Selaginellales</taxon>
        <taxon>Selaginellaceae</taxon>
        <taxon>Selaginella</taxon>
    </lineage>
</organism>
<dbReference type="Pfam" id="PF05199">
    <property type="entry name" value="GMC_oxred_C"/>
    <property type="match status" value="1"/>
</dbReference>
<sequence length="493" mass="53541">NFIKEASTISELEEYDYIIVGGGTAGCPLAATLSEYFKVLVLERGGSPYRNPNITQQSNIANAPRQDPAFQQFTSEDGVANLRANVLGGGSSINGGLYSRAELSFLRQAKLDETTVNKSYAWVEKVVAFEPTYKNAFQSATRTALVTVGGIIPEYNFTYDDVIGTKTAGITFDLNGHRHPSPDLLFEYANPHNILVLLHATVERIIIRNKGTLKITFGVMFKDNIGQTHTAILNEKTGGEVIVCAGALGSPQLLMLSGIGPIEHLKPLGMNLVLNSPQVGKEMRDNPSGVMVLPSPIPLGNFWSPLTVGVASAGFLVETMGLGTSGRLLVKVKGPQSFGELLLKSKNASETPSVRFNYFKSPEDIQRCVAGINTLEEMALSSVFAPYRYDNQTLPSGGTVLLPNRRNSLFLKSINSTIADYCKKNIGTFYHYHGGCLKGEVIDDNYKVIGTNNLRVVDGSTFKSSPGTNPQATVMMLGRYVGTKLLLEKEKKK</sequence>
<keyword evidence="4" id="KW-1015">Disulfide bond</keyword>
<dbReference type="EMBL" id="GL377620">
    <property type="protein sequence ID" value="EFJ16026.1"/>
    <property type="molecule type" value="Genomic_DNA"/>
</dbReference>
<dbReference type="Proteomes" id="UP000001514">
    <property type="component" value="Unassembled WGS sequence"/>
</dbReference>
<dbReference type="PANTHER" id="PTHR45968:SF3">
    <property type="entry name" value="OS04G0573100 PROTEIN"/>
    <property type="match status" value="1"/>
</dbReference>
<feature type="domain" description="Glucose-methanol-choline oxidoreductase N-terminal" evidence="5">
    <location>
        <begin position="246"/>
        <end position="260"/>
    </location>
</feature>
<feature type="non-terminal residue" evidence="6">
    <location>
        <position position="1"/>
    </location>
</feature>
<gene>
    <name evidence="6" type="ORF">SELMODRAFT_52668</name>
</gene>
<proteinExistence type="inferred from homology"/>
<dbReference type="GO" id="GO:0050660">
    <property type="term" value="F:flavin adenine dinucleotide binding"/>
    <property type="evidence" value="ECO:0007669"/>
    <property type="project" value="InterPro"/>
</dbReference>
<dbReference type="PROSITE" id="PS00624">
    <property type="entry name" value="GMC_OXRED_2"/>
    <property type="match status" value="1"/>
</dbReference>
<name>D8SHM0_SELML</name>
<dbReference type="InParanoid" id="D8SHM0"/>
<feature type="binding site" evidence="3">
    <location>
        <position position="459"/>
    </location>
    <ligand>
        <name>FAD</name>
        <dbReference type="ChEBI" id="CHEBI:57692"/>
    </ligand>
</feature>
<keyword evidence="3" id="KW-0274">FAD</keyword>
<reference evidence="6 7" key="1">
    <citation type="journal article" date="2011" name="Science">
        <title>The Selaginella genome identifies genetic changes associated with the evolution of vascular plants.</title>
        <authorList>
            <person name="Banks J.A."/>
            <person name="Nishiyama T."/>
            <person name="Hasebe M."/>
            <person name="Bowman J.L."/>
            <person name="Gribskov M."/>
            <person name="dePamphilis C."/>
            <person name="Albert V.A."/>
            <person name="Aono N."/>
            <person name="Aoyama T."/>
            <person name="Ambrose B.A."/>
            <person name="Ashton N.W."/>
            <person name="Axtell M.J."/>
            <person name="Barker E."/>
            <person name="Barker M.S."/>
            <person name="Bennetzen J.L."/>
            <person name="Bonawitz N.D."/>
            <person name="Chapple C."/>
            <person name="Cheng C."/>
            <person name="Correa L.G."/>
            <person name="Dacre M."/>
            <person name="DeBarry J."/>
            <person name="Dreyer I."/>
            <person name="Elias M."/>
            <person name="Engstrom E.M."/>
            <person name="Estelle M."/>
            <person name="Feng L."/>
            <person name="Finet C."/>
            <person name="Floyd S.K."/>
            <person name="Frommer W.B."/>
            <person name="Fujita T."/>
            <person name="Gramzow L."/>
            <person name="Gutensohn M."/>
            <person name="Harholt J."/>
            <person name="Hattori M."/>
            <person name="Heyl A."/>
            <person name="Hirai T."/>
            <person name="Hiwatashi Y."/>
            <person name="Ishikawa M."/>
            <person name="Iwata M."/>
            <person name="Karol K.G."/>
            <person name="Koehler B."/>
            <person name="Kolukisaoglu U."/>
            <person name="Kubo M."/>
            <person name="Kurata T."/>
            <person name="Lalonde S."/>
            <person name="Li K."/>
            <person name="Li Y."/>
            <person name="Litt A."/>
            <person name="Lyons E."/>
            <person name="Manning G."/>
            <person name="Maruyama T."/>
            <person name="Michael T.P."/>
            <person name="Mikami K."/>
            <person name="Miyazaki S."/>
            <person name="Morinaga S."/>
            <person name="Murata T."/>
            <person name="Mueller-Roeber B."/>
            <person name="Nelson D.R."/>
            <person name="Obara M."/>
            <person name="Oguri Y."/>
            <person name="Olmstead R.G."/>
            <person name="Onodera N."/>
            <person name="Petersen B.L."/>
            <person name="Pils B."/>
            <person name="Prigge M."/>
            <person name="Rensing S.A."/>
            <person name="Riano-Pachon D.M."/>
            <person name="Roberts A.W."/>
            <person name="Sato Y."/>
            <person name="Scheller H.V."/>
            <person name="Schulz B."/>
            <person name="Schulz C."/>
            <person name="Shakirov E.V."/>
            <person name="Shibagaki N."/>
            <person name="Shinohara N."/>
            <person name="Shippen D.E."/>
            <person name="Soerensen I."/>
            <person name="Sotooka R."/>
            <person name="Sugimoto N."/>
            <person name="Sugita M."/>
            <person name="Sumikawa N."/>
            <person name="Tanurdzic M."/>
            <person name="Theissen G."/>
            <person name="Ulvskov P."/>
            <person name="Wakazuki S."/>
            <person name="Weng J.K."/>
            <person name="Willats W.W."/>
            <person name="Wipf D."/>
            <person name="Wolf P.G."/>
            <person name="Yang L."/>
            <person name="Zimmer A.D."/>
            <person name="Zhu Q."/>
            <person name="Mitros T."/>
            <person name="Hellsten U."/>
            <person name="Loque D."/>
            <person name="Otillar R."/>
            <person name="Salamov A."/>
            <person name="Schmutz J."/>
            <person name="Shapiro H."/>
            <person name="Lindquist E."/>
            <person name="Lucas S."/>
            <person name="Rokhsar D."/>
            <person name="Grigoriev I.V."/>
        </authorList>
    </citation>
    <scope>NUCLEOTIDE SEQUENCE [LARGE SCALE GENOMIC DNA]</scope>
</reference>
<dbReference type="STRING" id="88036.D8SHM0"/>
<evidence type="ECO:0000259" key="5">
    <source>
        <dbReference type="PROSITE" id="PS00624"/>
    </source>
</evidence>
<dbReference type="AlphaFoldDB" id="D8SHM0"/>
<dbReference type="InterPro" id="IPR000172">
    <property type="entry name" value="GMC_OxRdtase_N"/>
</dbReference>